<reference evidence="1 2" key="2">
    <citation type="submission" date="2018-11" db="EMBL/GenBank/DDBJ databases">
        <authorList>
            <consortium name="Pathogen Informatics"/>
        </authorList>
    </citation>
    <scope>NUCLEOTIDE SEQUENCE [LARGE SCALE GENOMIC DNA]</scope>
</reference>
<keyword evidence="2" id="KW-1185">Reference proteome</keyword>
<dbReference type="Proteomes" id="UP000267606">
    <property type="component" value="Unassembled WGS sequence"/>
</dbReference>
<proteinExistence type="predicted"/>
<dbReference type="WBParaSite" id="OFLC_0000386101-mRNA-1">
    <property type="protein sequence ID" value="OFLC_0000386101-mRNA-1"/>
    <property type="gene ID" value="OFLC_0000386101"/>
</dbReference>
<reference evidence="3" key="1">
    <citation type="submission" date="2016-06" db="UniProtKB">
        <authorList>
            <consortium name="WormBaseParasite"/>
        </authorList>
    </citation>
    <scope>IDENTIFICATION</scope>
</reference>
<gene>
    <name evidence="1" type="ORF">OFLC_LOCUS3862</name>
</gene>
<organism evidence="3">
    <name type="scientific">Onchocerca flexuosa</name>
    <dbReference type="NCBI Taxonomy" id="387005"/>
    <lineage>
        <taxon>Eukaryota</taxon>
        <taxon>Metazoa</taxon>
        <taxon>Ecdysozoa</taxon>
        <taxon>Nematoda</taxon>
        <taxon>Chromadorea</taxon>
        <taxon>Rhabditida</taxon>
        <taxon>Spirurina</taxon>
        <taxon>Spiruromorpha</taxon>
        <taxon>Filarioidea</taxon>
        <taxon>Onchocercidae</taxon>
        <taxon>Onchocerca</taxon>
    </lineage>
</organism>
<evidence type="ECO:0000313" key="2">
    <source>
        <dbReference type="Proteomes" id="UP000267606"/>
    </source>
</evidence>
<dbReference type="AlphaFoldDB" id="A0A183H8Q0"/>
<accession>A0A183H8Q0</accession>
<dbReference type="EMBL" id="UZAJ01002730">
    <property type="protein sequence ID" value="VDO38011.1"/>
    <property type="molecule type" value="Genomic_DNA"/>
</dbReference>
<protein>
    <submittedName>
        <fullName evidence="1 3">Uncharacterized protein</fullName>
    </submittedName>
</protein>
<sequence>MNDPYGVFINSHSTLSLNRFNERKRGRHERRQDEILMNLSSESEDEFYNCHKGIYQ</sequence>
<evidence type="ECO:0000313" key="3">
    <source>
        <dbReference type="WBParaSite" id="OFLC_0000386101-mRNA-1"/>
    </source>
</evidence>
<dbReference type="STRING" id="387005.A0A183H8Q0"/>
<evidence type="ECO:0000313" key="1">
    <source>
        <dbReference type="EMBL" id="VDO38011.1"/>
    </source>
</evidence>
<name>A0A183H8Q0_9BILA</name>